<feature type="compositionally biased region" description="Acidic residues" evidence="1">
    <location>
        <begin position="145"/>
        <end position="158"/>
    </location>
</feature>
<feature type="compositionally biased region" description="Polar residues" evidence="1">
    <location>
        <begin position="20"/>
        <end position="29"/>
    </location>
</feature>
<evidence type="ECO:0000313" key="3">
    <source>
        <dbReference type="Proteomes" id="UP000001798"/>
    </source>
</evidence>
<protein>
    <submittedName>
        <fullName evidence="2">Uncharacterized protein</fullName>
    </submittedName>
</protein>
<dbReference type="OrthoDB" id="3563640at2759"/>
<feature type="region of interest" description="Disordered" evidence="1">
    <location>
        <begin position="123"/>
        <end position="158"/>
    </location>
</feature>
<keyword evidence="3" id="KW-1185">Reference proteome</keyword>
<dbReference type="KEGG" id="bfu:BCIN_06g02800"/>
<accession>A0A384JJN8</accession>
<proteinExistence type="predicted"/>
<gene>
    <name evidence="2" type="ORF">BCIN_06g02800</name>
</gene>
<reference evidence="2 3" key="2">
    <citation type="journal article" date="2012" name="Eukaryot. Cell">
        <title>Genome update of Botrytis cinerea strains B05.10 and T4.</title>
        <authorList>
            <person name="Staats M."/>
            <person name="van Kan J.A."/>
        </authorList>
    </citation>
    <scope>NUCLEOTIDE SEQUENCE [LARGE SCALE GENOMIC DNA]</scope>
    <source>
        <strain evidence="2 3">B05.10</strain>
    </source>
</reference>
<name>A0A384JJN8_BOTFB</name>
<dbReference type="EMBL" id="CP009810">
    <property type="protein sequence ID" value="ATZ50796.1"/>
    <property type="molecule type" value="Genomic_DNA"/>
</dbReference>
<reference evidence="2 3" key="1">
    <citation type="journal article" date="2011" name="PLoS Genet.">
        <title>Genomic analysis of the necrotrophic fungal pathogens Sclerotinia sclerotiorum and Botrytis cinerea.</title>
        <authorList>
            <person name="Amselem J."/>
            <person name="Cuomo C.A."/>
            <person name="van Kan J.A."/>
            <person name="Viaud M."/>
            <person name="Benito E.P."/>
            <person name="Couloux A."/>
            <person name="Coutinho P.M."/>
            <person name="de Vries R.P."/>
            <person name="Dyer P.S."/>
            <person name="Fillinger S."/>
            <person name="Fournier E."/>
            <person name="Gout L."/>
            <person name="Hahn M."/>
            <person name="Kohn L."/>
            <person name="Lapalu N."/>
            <person name="Plummer K.M."/>
            <person name="Pradier J.M."/>
            <person name="Quevillon E."/>
            <person name="Sharon A."/>
            <person name="Simon A."/>
            <person name="ten Have A."/>
            <person name="Tudzynski B."/>
            <person name="Tudzynski P."/>
            <person name="Wincker P."/>
            <person name="Andrew M."/>
            <person name="Anthouard V."/>
            <person name="Beever R.E."/>
            <person name="Beffa R."/>
            <person name="Benoit I."/>
            <person name="Bouzid O."/>
            <person name="Brault B."/>
            <person name="Chen Z."/>
            <person name="Choquer M."/>
            <person name="Collemare J."/>
            <person name="Cotton P."/>
            <person name="Danchin E.G."/>
            <person name="Da Silva C."/>
            <person name="Gautier A."/>
            <person name="Giraud C."/>
            <person name="Giraud T."/>
            <person name="Gonzalez C."/>
            <person name="Grossetete S."/>
            <person name="Guldener U."/>
            <person name="Henrissat B."/>
            <person name="Howlett B.J."/>
            <person name="Kodira C."/>
            <person name="Kretschmer M."/>
            <person name="Lappartient A."/>
            <person name="Leroch M."/>
            <person name="Levis C."/>
            <person name="Mauceli E."/>
            <person name="Neuveglise C."/>
            <person name="Oeser B."/>
            <person name="Pearson M."/>
            <person name="Poulain J."/>
            <person name="Poussereau N."/>
            <person name="Quesneville H."/>
            <person name="Rascle C."/>
            <person name="Schumacher J."/>
            <person name="Segurens B."/>
            <person name="Sexton A."/>
            <person name="Silva E."/>
            <person name="Sirven C."/>
            <person name="Soanes D.M."/>
            <person name="Talbot N.J."/>
            <person name="Templeton M."/>
            <person name="Yandava C."/>
            <person name="Yarden O."/>
            <person name="Zeng Q."/>
            <person name="Rollins J.A."/>
            <person name="Lebrun M.H."/>
            <person name="Dickman M."/>
        </authorList>
    </citation>
    <scope>NUCLEOTIDE SEQUENCE [LARGE SCALE GENOMIC DNA]</scope>
    <source>
        <strain evidence="2 3">B05.10</strain>
    </source>
</reference>
<evidence type="ECO:0000313" key="2">
    <source>
        <dbReference type="EMBL" id="ATZ50796.1"/>
    </source>
</evidence>
<reference evidence="2 3" key="3">
    <citation type="journal article" date="2017" name="Mol. Plant Pathol.">
        <title>A gapless genome sequence of the fungus Botrytis cinerea.</title>
        <authorList>
            <person name="Van Kan J.A."/>
            <person name="Stassen J.H."/>
            <person name="Mosbach A."/>
            <person name="Van Der Lee T.A."/>
            <person name="Faino L."/>
            <person name="Farmer A.D."/>
            <person name="Papasotiriou D.G."/>
            <person name="Zhou S."/>
            <person name="Seidl M.F."/>
            <person name="Cottam E."/>
            <person name="Edel D."/>
            <person name="Hahn M."/>
            <person name="Schwartz D.C."/>
            <person name="Dietrich R.A."/>
            <person name="Widdison S."/>
            <person name="Scalliet G."/>
        </authorList>
    </citation>
    <scope>NUCLEOTIDE SEQUENCE [LARGE SCALE GENOMIC DNA]</scope>
    <source>
        <strain evidence="2 3">B05.10</strain>
    </source>
</reference>
<dbReference type="RefSeq" id="XP_024549203.1">
    <property type="nucleotide sequence ID" value="XM_024693417.1"/>
</dbReference>
<dbReference type="Proteomes" id="UP000001798">
    <property type="component" value="Chromosome 6"/>
</dbReference>
<dbReference type="GeneID" id="5441134"/>
<dbReference type="AlphaFoldDB" id="A0A384JJN8"/>
<organism evidence="2 3">
    <name type="scientific">Botryotinia fuckeliana (strain B05.10)</name>
    <name type="common">Noble rot fungus</name>
    <name type="synonym">Botrytis cinerea</name>
    <dbReference type="NCBI Taxonomy" id="332648"/>
    <lineage>
        <taxon>Eukaryota</taxon>
        <taxon>Fungi</taxon>
        <taxon>Dikarya</taxon>
        <taxon>Ascomycota</taxon>
        <taxon>Pezizomycotina</taxon>
        <taxon>Leotiomycetes</taxon>
        <taxon>Helotiales</taxon>
        <taxon>Sclerotiniaceae</taxon>
        <taxon>Botrytis</taxon>
    </lineage>
</organism>
<feature type="region of interest" description="Disordered" evidence="1">
    <location>
        <begin position="19"/>
        <end position="63"/>
    </location>
</feature>
<dbReference type="VEuPathDB" id="FungiDB:Bcin06g02800"/>
<sequence length="191" mass="21873">MDGGLLCLCDICCTEDMSENSENSLSQSPDDGAKQTEEELDKTYGHSCASVLESEEDDERTNQNLDHEYEFLENNLRKIENRKFGRISDDEDEVMEKKFEEMDKRNGEGFERYMMWLSRGGHGSDSSSDCEMDVDNNDVSGFESDRDENEYQDTGDGDWECSAEELEEAMCEDELLRSLYSDGGHMMECCI</sequence>
<evidence type="ECO:0000256" key="1">
    <source>
        <dbReference type="SAM" id="MobiDB-lite"/>
    </source>
</evidence>
<feature type="compositionally biased region" description="Basic and acidic residues" evidence="1">
    <location>
        <begin position="31"/>
        <end position="44"/>
    </location>
</feature>